<dbReference type="HOGENOM" id="CLU_197749_0_0_1"/>
<organism evidence="2 3">
    <name type="scientific">Glarea lozoyensis (strain ATCC 74030 / MF5533)</name>
    <dbReference type="NCBI Taxonomy" id="1104152"/>
    <lineage>
        <taxon>Eukaryota</taxon>
        <taxon>Fungi</taxon>
        <taxon>Dikarya</taxon>
        <taxon>Ascomycota</taxon>
        <taxon>Pezizomycotina</taxon>
        <taxon>Leotiomycetes</taxon>
        <taxon>Helotiales</taxon>
        <taxon>Helotiaceae</taxon>
        <taxon>Glarea</taxon>
    </lineage>
</organism>
<evidence type="ECO:0000313" key="3">
    <source>
        <dbReference type="Proteomes" id="UP000005446"/>
    </source>
</evidence>
<proteinExistence type="predicted"/>
<protein>
    <submittedName>
        <fullName evidence="2">Uncharacterized protein</fullName>
    </submittedName>
</protein>
<evidence type="ECO:0000313" key="2">
    <source>
        <dbReference type="EMBL" id="EHL02073.1"/>
    </source>
</evidence>
<dbReference type="InParanoid" id="H0EHP4"/>
<accession>H0EHP4</accession>
<comment type="caution">
    <text evidence="2">The sequence shown here is derived from an EMBL/GenBank/DDBJ whole genome shotgun (WGS) entry which is preliminary data.</text>
</comment>
<dbReference type="AlphaFoldDB" id="H0EHP4"/>
<dbReference type="Proteomes" id="UP000005446">
    <property type="component" value="Unassembled WGS sequence"/>
</dbReference>
<dbReference type="OrthoDB" id="3465533at2759"/>
<sequence>MSTRSDPLNVDRENPGSVENKNDTPMLNDYLAAPPTITEKLSISSQSNSANNLVEDKANESKEFVAKWQASWEKKS</sequence>
<dbReference type="EMBL" id="AGUE01000040">
    <property type="protein sequence ID" value="EHL02073.1"/>
    <property type="molecule type" value="Genomic_DNA"/>
</dbReference>
<evidence type="ECO:0000256" key="1">
    <source>
        <dbReference type="SAM" id="MobiDB-lite"/>
    </source>
</evidence>
<name>H0EHP4_GLAL7</name>
<gene>
    <name evidence="2" type="ORF">M7I_2028</name>
</gene>
<feature type="region of interest" description="Disordered" evidence="1">
    <location>
        <begin position="1"/>
        <end position="30"/>
    </location>
</feature>
<keyword evidence="3" id="KW-1185">Reference proteome</keyword>
<reference evidence="2 3" key="1">
    <citation type="journal article" date="2012" name="Eukaryot. Cell">
        <title>Genome sequence of the fungus Glarea lozoyensis: the first genome sequence of a species from the Helotiaceae family.</title>
        <authorList>
            <person name="Youssar L."/>
            <person name="Gruening B.A."/>
            <person name="Erxleben A."/>
            <person name="Guenther S."/>
            <person name="Huettel W."/>
        </authorList>
    </citation>
    <scope>NUCLEOTIDE SEQUENCE [LARGE SCALE GENOMIC DNA]</scope>
    <source>
        <strain evidence="3">ATCC 74030 / MF5533</strain>
    </source>
</reference>